<dbReference type="InParanoid" id="J8ZP40"/>
<dbReference type="Gene3D" id="3.40.50.300">
    <property type="entry name" value="P-loop containing nucleotide triphosphate hydrolases"/>
    <property type="match status" value="2"/>
</dbReference>
<dbReference type="Proteomes" id="UP000003163">
    <property type="component" value="Unassembled WGS sequence"/>
</dbReference>
<comment type="caution">
    <text evidence="5">The sequence shown here is derived from an EMBL/GenBank/DDBJ whole genome shotgun (WGS) entry which is preliminary data.</text>
</comment>
<organism evidence="5 6">
    <name type="scientific">Edhazardia aedis (strain USNM 41457)</name>
    <name type="common">Microsporidian parasite</name>
    <dbReference type="NCBI Taxonomy" id="1003232"/>
    <lineage>
        <taxon>Eukaryota</taxon>
        <taxon>Fungi</taxon>
        <taxon>Fungi incertae sedis</taxon>
        <taxon>Microsporidia</taxon>
        <taxon>Edhazardia</taxon>
    </lineage>
</organism>
<reference evidence="6" key="2">
    <citation type="submission" date="2015-07" db="EMBL/GenBank/DDBJ databases">
        <title>Contrasting host-pathogen interactions and genome evolution in two generalist and specialist microsporidian pathogens of mosquitoes.</title>
        <authorList>
            <consortium name="The Broad Institute Genomics Platform"/>
            <consortium name="The Broad Institute Genome Sequencing Center for Infectious Disease"/>
            <person name="Cuomo C.A."/>
            <person name="Sanscrainte N.D."/>
            <person name="Goldberg J.M."/>
            <person name="Heiman D."/>
            <person name="Young S."/>
            <person name="Zeng Q."/>
            <person name="Becnel J.J."/>
            <person name="Birren B.W."/>
        </authorList>
    </citation>
    <scope>NUCLEOTIDE SEQUENCE [LARGE SCALE GENOMIC DNA]</scope>
    <source>
        <strain evidence="6">USNM 41457</strain>
    </source>
</reference>
<dbReference type="EMBL" id="AFBI03000005">
    <property type="protein sequence ID" value="EJW01473.1"/>
    <property type="molecule type" value="Genomic_DNA"/>
</dbReference>
<evidence type="ECO:0000256" key="2">
    <source>
        <dbReference type="ARBA" id="ARBA00023134"/>
    </source>
</evidence>
<evidence type="ECO:0000256" key="1">
    <source>
        <dbReference type="ARBA" id="ARBA00022741"/>
    </source>
</evidence>
<dbReference type="HOGENOM" id="CLU_401713_0_0_1"/>
<evidence type="ECO:0000313" key="6">
    <source>
        <dbReference type="Proteomes" id="UP000003163"/>
    </source>
</evidence>
<dbReference type="InterPro" id="IPR006073">
    <property type="entry name" value="GTP-bd"/>
</dbReference>
<feature type="compositionally biased region" description="Polar residues" evidence="3">
    <location>
        <begin position="103"/>
        <end position="115"/>
    </location>
</feature>
<feature type="compositionally biased region" description="Acidic residues" evidence="3">
    <location>
        <begin position="133"/>
        <end position="143"/>
    </location>
</feature>
<dbReference type="AlphaFoldDB" id="J8ZP40"/>
<accession>J8ZP40</accession>
<evidence type="ECO:0000256" key="3">
    <source>
        <dbReference type="SAM" id="MobiDB-lite"/>
    </source>
</evidence>
<dbReference type="InterPro" id="IPR027417">
    <property type="entry name" value="P-loop_NTPase"/>
</dbReference>
<keyword evidence="6" id="KW-1185">Reference proteome</keyword>
<keyword evidence="1" id="KW-0547">Nucleotide-binding</keyword>
<dbReference type="SUPFAM" id="SSF52540">
    <property type="entry name" value="P-loop containing nucleoside triphosphate hydrolases"/>
    <property type="match status" value="2"/>
</dbReference>
<dbReference type="VEuPathDB" id="MicrosporidiaDB:EDEG_00441"/>
<dbReference type="OrthoDB" id="61815at2759"/>
<evidence type="ECO:0000259" key="4">
    <source>
        <dbReference type="Pfam" id="PF01926"/>
    </source>
</evidence>
<dbReference type="GO" id="GO:0003924">
    <property type="term" value="F:GTPase activity"/>
    <property type="evidence" value="ECO:0007669"/>
    <property type="project" value="InterPro"/>
</dbReference>
<sequence>MVISTGRYKMKTRHLGACLIKRRFKNKKEKEVTKNTEKSETYHTALQHFIESLNLSNNKFSELEIKTKEVAEKIGTQKQTVNISSNETKDVKENKDKLNTYKTFSNGELTSSYDSEFSEDNKTNSSEHMNEEISAESTDESYDSDLSSSENADNDSDGLRKNYMENIQDKIEFENNHPIASACEKKLLESTEKNNSQSINENLQQNEENLEDPAEKRKALVKHKIENIINFYDSSKILPPRLDNKFKLYKYPELYKIIESAVFNNWKNNFTDTHIFERNLEIWRQFFVSVERCETIVHVIDIRNVSLFFKSEIYEHFKHKKHIILLNKCDLLDISPCKFVPKKDKPLNNVNKNNLAYPGETVSQKETYINDNNFVIDVKKSKINKDSAKDEVNSDISDSFDNNIDDLYHHMNNKKIPNNENLIQNTEKDDTNVFDYSSIIDYNSLIFNKTDSKKEEKVETEHHFTSTSVEKNVDLLPTNNLELVNSHDNLYCLLSKLSEKISDIYFIDDQTCFGETLQKNYGKGSFAFIGFPNAGKSSTINNILDKKRVKVSKTPGKTKHLQSFYYTKNILICDTPGIVFPTSVKYKVLLVLLGVLDSNTCDLKDVMTHAIKIIGIRSLIQFYGIKSFKNDSRYDFITNFLNAFAAEKFCNYGDCVKMIVQDFMSGKIKIFGSNEIDKSYDWFDK</sequence>
<keyword evidence="2" id="KW-0342">GTP-binding</keyword>
<dbReference type="PANTHER" id="PTHR45709">
    <property type="entry name" value="LARGE SUBUNIT GTPASE 1 HOMOLOG-RELATED"/>
    <property type="match status" value="1"/>
</dbReference>
<name>J8ZP40_EDHAE</name>
<dbReference type="STRING" id="1003232.J8ZP40"/>
<feature type="region of interest" description="Disordered" evidence="3">
    <location>
        <begin position="103"/>
        <end position="160"/>
    </location>
</feature>
<reference evidence="5 6" key="1">
    <citation type="submission" date="2011-08" db="EMBL/GenBank/DDBJ databases">
        <authorList>
            <person name="Liu Z.J."/>
            <person name="Shi F.L."/>
            <person name="Lu J.Q."/>
            <person name="Li M."/>
            <person name="Wang Z.L."/>
        </authorList>
    </citation>
    <scope>NUCLEOTIDE SEQUENCE [LARGE SCALE GENOMIC DNA]</scope>
    <source>
        <strain evidence="5 6">USNM 41457</strain>
    </source>
</reference>
<proteinExistence type="predicted"/>
<dbReference type="GO" id="GO:0005525">
    <property type="term" value="F:GTP binding"/>
    <property type="evidence" value="ECO:0007669"/>
    <property type="project" value="UniProtKB-KW"/>
</dbReference>
<protein>
    <recommendedName>
        <fullName evidence="4">G domain-containing protein</fullName>
    </recommendedName>
</protein>
<evidence type="ECO:0000313" key="5">
    <source>
        <dbReference type="EMBL" id="EJW01473.1"/>
    </source>
</evidence>
<feature type="domain" description="G" evidence="4">
    <location>
        <begin position="526"/>
        <end position="580"/>
    </location>
</feature>
<dbReference type="Pfam" id="PF01926">
    <property type="entry name" value="MMR_HSR1"/>
    <property type="match status" value="1"/>
</dbReference>
<gene>
    <name evidence="5" type="ORF">EDEG_00441</name>
</gene>
<dbReference type="InterPro" id="IPR043358">
    <property type="entry name" value="GNL1-like"/>
</dbReference>